<comment type="caution">
    <text evidence="2">The sequence shown here is derived from an EMBL/GenBank/DDBJ whole genome shotgun (WGS) entry which is preliminary data.</text>
</comment>
<dbReference type="EMBL" id="RIBY02001840">
    <property type="protein sequence ID" value="KAH9827998.1"/>
    <property type="molecule type" value="Genomic_DNA"/>
</dbReference>
<evidence type="ECO:0000313" key="3">
    <source>
        <dbReference type="Proteomes" id="UP001138500"/>
    </source>
</evidence>
<proteinExistence type="predicted"/>
<reference evidence="2 3" key="2">
    <citation type="journal article" date="2021" name="Curr. Genet.">
        <title>Genetic response to nitrogen starvation in the aggressive Eucalyptus foliar pathogen Teratosphaeria destructans.</title>
        <authorList>
            <person name="Havenga M."/>
            <person name="Wingfield B.D."/>
            <person name="Wingfield M.J."/>
            <person name="Dreyer L.L."/>
            <person name="Roets F."/>
            <person name="Aylward J."/>
        </authorList>
    </citation>
    <scope>NUCLEOTIDE SEQUENCE [LARGE SCALE GENOMIC DNA]</scope>
    <source>
        <strain evidence="2">CMW44962</strain>
    </source>
</reference>
<name>A0A9W7STD0_9PEZI</name>
<sequence length="87" mass="9718">MSTDISAINRLERELQQRAAWNVDIAFQCHTLQPDSRIKGDLSYCQLHTSKALKNRKRAESQLDHIEGFEESEEGGGAARRAADCSG</sequence>
<evidence type="ECO:0000313" key="2">
    <source>
        <dbReference type="EMBL" id="KAH9827998.1"/>
    </source>
</evidence>
<gene>
    <name evidence="2" type="ORF">Tdes44962_MAKER09527</name>
</gene>
<organism evidence="2 3">
    <name type="scientific">Teratosphaeria destructans</name>
    <dbReference type="NCBI Taxonomy" id="418781"/>
    <lineage>
        <taxon>Eukaryota</taxon>
        <taxon>Fungi</taxon>
        <taxon>Dikarya</taxon>
        <taxon>Ascomycota</taxon>
        <taxon>Pezizomycotina</taxon>
        <taxon>Dothideomycetes</taxon>
        <taxon>Dothideomycetidae</taxon>
        <taxon>Mycosphaerellales</taxon>
        <taxon>Teratosphaeriaceae</taxon>
        <taxon>Teratosphaeria</taxon>
    </lineage>
</organism>
<accession>A0A9W7STD0</accession>
<reference evidence="2 3" key="1">
    <citation type="journal article" date="2018" name="IMA Fungus">
        <title>IMA Genome-F 10: Nine draft genome sequences of Claviceps purpurea s.lat., including C. arundinis, C. humidiphila, and C. cf. spartinae, pseudomolecules for the pitch canker pathogen Fusarium circinatum, draft genome of Davidsoniella eucalypti, Grosmannia galeiformis, Quambalaria eucalypti, and Teratosphaeria destructans.</title>
        <authorList>
            <person name="Wingfield B.D."/>
            <person name="Liu M."/>
            <person name="Nguyen H.D."/>
            <person name="Lane F.A."/>
            <person name="Morgan S.W."/>
            <person name="De Vos L."/>
            <person name="Wilken P.M."/>
            <person name="Duong T.A."/>
            <person name="Aylward J."/>
            <person name="Coetzee M.P."/>
            <person name="Dadej K."/>
            <person name="De Beer Z.W."/>
            <person name="Findlay W."/>
            <person name="Havenga M."/>
            <person name="Kolarik M."/>
            <person name="Menzies J.G."/>
            <person name="Naidoo K."/>
            <person name="Pochopski O."/>
            <person name="Shoukouhi P."/>
            <person name="Santana Q.C."/>
            <person name="Seifert K.A."/>
            <person name="Soal N."/>
            <person name="Steenkamp E.T."/>
            <person name="Tatham C.T."/>
            <person name="van der Nest M.A."/>
            <person name="Wingfield M.J."/>
        </authorList>
    </citation>
    <scope>NUCLEOTIDE SEQUENCE [LARGE SCALE GENOMIC DNA]</scope>
    <source>
        <strain evidence="2">CMW44962</strain>
    </source>
</reference>
<evidence type="ECO:0000256" key="1">
    <source>
        <dbReference type="SAM" id="MobiDB-lite"/>
    </source>
</evidence>
<dbReference type="Proteomes" id="UP001138500">
    <property type="component" value="Unassembled WGS sequence"/>
</dbReference>
<dbReference type="AlphaFoldDB" id="A0A9W7STD0"/>
<feature type="region of interest" description="Disordered" evidence="1">
    <location>
        <begin position="67"/>
        <end position="87"/>
    </location>
</feature>
<keyword evidence="3" id="KW-1185">Reference proteome</keyword>
<protein>
    <submittedName>
        <fullName evidence="2">Uncharacterized protein</fullName>
    </submittedName>
</protein>